<proteinExistence type="predicted"/>
<organism evidence="4 5">
    <name type="scientific">Volvox reticuliferus</name>
    <dbReference type="NCBI Taxonomy" id="1737510"/>
    <lineage>
        <taxon>Eukaryota</taxon>
        <taxon>Viridiplantae</taxon>
        <taxon>Chlorophyta</taxon>
        <taxon>core chlorophytes</taxon>
        <taxon>Chlorophyceae</taxon>
        <taxon>CS clade</taxon>
        <taxon>Chlamydomonadales</taxon>
        <taxon>Volvocaceae</taxon>
        <taxon>Volvox</taxon>
    </lineage>
</organism>
<evidence type="ECO:0000313" key="5">
    <source>
        <dbReference type="Proteomes" id="UP000747110"/>
    </source>
</evidence>
<evidence type="ECO:0000256" key="2">
    <source>
        <dbReference type="SAM" id="SignalP"/>
    </source>
</evidence>
<keyword evidence="2" id="KW-0732">Signal</keyword>
<feature type="region of interest" description="Disordered" evidence="1">
    <location>
        <begin position="514"/>
        <end position="550"/>
    </location>
</feature>
<feature type="compositionally biased region" description="Low complexity" evidence="1">
    <location>
        <begin position="627"/>
        <end position="639"/>
    </location>
</feature>
<feature type="signal peptide" evidence="2">
    <location>
        <begin position="1"/>
        <end position="26"/>
    </location>
</feature>
<dbReference type="OrthoDB" id="10603433at2759"/>
<feature type="non-terminal residue" evidence="4">
    <location>
        <position position="1"/>
    </location>
</feature>
<dbReference type="GO" id="GO:0005634">
    <property type="term" value="C:nucleus"/>
    <property type="evidence" value="ECO:0007669"/>
    <property type="project" value="InterPro"/>
</dbReference>
<name>A0A8J4FSJ1_9CHLO</name>
<reference evidence="4" key="1">
    <citation type="journal article" date="2021" name="Proc. Natl. Acad. Sci. U.S.A.">
        <title>Three genomes in the algal genus Volvox reveal the fate of a haploid sex-determining region after a transition to homothallism.</title>
        <authorList>
            <person name="Yamamoto K."/>
            <person name="Hamaji T."/>
            <person name="Kawai-Toyooka H."/>
            <person name="Matsuzaki R."/>
            <person name="Takahashi F."/>
            <person name="Nishimura Y."/>
            <person name="Kawachi M."/>
            <person name="Noguchi H."/>
            <person name="Minakuchi Y."/>
            <person name="Umen J.G."/>
            <person name="Toyoda A."/>
            <person name="Nozaki H."/>
        </authorList>
    </citation>
    <scope>NUCLEOTIDE SEQUENCE</scope>
    <source>
        <strain evidence="4">NIES-3786</strain>
    </source>
</reference>
<feature type="domain" description="DNA-dependent protein kinase catalytic subunit CC3" evidence="3">
    <location>
        <begin position="9"/>
        <end position="521"/>
    </location>
</feature>
<dbReference type="InterPro" id="IPR012582">
    <property type="entry name" value="DNAPKcs_CC3"/>
</dbReference>
<dbReference type="SMART" id="SM01344">
    <property type="entry name" value="NUC194"/>
    <property type="match status" value="1"/>
</dbReference>
<sequence>LDLSLRGMREMRLALLQHVVLPLLAAAPAPYRVGWYSMHVRRMVHHIQDTAGAAGAAPGAPQLLNSWICYKLLQHMYGMCTASEVDRIWEEANRNARVAPSESLRNATLMGVCKKELCRPLPGPPQNAHELQYKDLDRNVRCAAWAASAGLLLRTQSRATFFAKLLRMPDDRSGDPAFVWSRLLPDKAHFHFPADPSASEGPEVRKQRARREQEAVRDAIREVRRQRDAVRKAGGGGGGGPSASLLMGTLLRAGGGADVDDDVASLTAKVSASQYDLGIGLDGPSGTATVGGGSSAYVPVTPMDAGGTAAAAALAYTWTGDGGGRGGAAVAAAGGSGGGGPPGVFVPTGAGLGPAFAVAAGDAATDGDGFADDDNPLNDELPYIDDEMDEHVCMLPLVQLIEKFSDAATWDTQAEAAAISAAKAAAAGGGGTGGGDAGSDAPPPRWLLAILDVLRSPHTPRYTRLFLLKAVLQVEERMRQRKIRIQVQAEQQIKRPMGLIGVLGGGIQVSTVAAGGSSQPVGSRHPTAQTDTAGGGGDGRTQLGPAPMDWEEGDEAIAGGAAADAADAGYGMGEEEASGGGVTEAPSRTLPSSDSVFALWAVHFFPALVDAESATEAQEEGEAFSSPTTGPAIGGTDTDGAAADEEEILLAQRPPEAAAVAGSAVGERADVAGGGGSVGVGGVGGVFSYVLRSLCQTVLSWRRLADPARKIAGEADEAGGGGGGGDSAAAATLRAAAERLLRRVTRCCLDAASLELSRLNADHVIALMDFWRTGGLKLRGSELLPLLGPSLAPKQRGVGLRVIRAALGYGQEEAVLYGEAREQIWRAIRALLSGSKPPGALTAPALRLVAVPLGEMLGLYLARLAAAEKTQGQG</sequence>
<feature type="compositionally biased region" description="Basic and acidic residues" evidence="1">
    <location>
        <begin position="202"/>
        <end position="215"/>
    </location>
</feature>
<feature type="non-terminal residue" evidence="4">
    <location>
        <position position="874"/>
    </location>
</feature>
<evidence type="ECO:0000256" key="1">
    <source>
        <dbReference type="SAM" id="MobiDB-lite"/>
    </source>
</evidence>
<keyword evidence="5" id="KW-1185">Reference proteome</keyword>
<feature type="region of interest" description="Disordered" evidence="1">
    <location>
        <begin position="613"/>
        <end position="639"/>
    </location>
</feature>
<gene>
    <name evidence="4" type="ORF">Vretifemale_11520</name>
</gene>
<dbReference type="EMBL" id="BNCP01000024">
    <property type="protein sequence ID" value="GIL82570.1"/>
    <property type="molecule type" value="Genomic_DNA"/>
</dbReference>
<feature type="region of interest" description="Disordered" evidence="1">
    <location>
        <begin position="193"/>
        <end position="215"/>
    </location>
</feature>
<feature type="chain" id="PRO_5035267053" description="DNA-dependent protein kinase catalytic subunit CC3 domain-containing protein" evidence="2">
    <location>
        <begin position="27"/>
        <end position="874"/>
    </location>
</feature>
<protein>
    <recommendedName>
        <fullName evidence="3">DNA-dependent protein kinase catalytic subunit CC3 domain-containing protein</fullName>
    </recommendedName>
</protein>
<evidence type="ECO:0000259" key="3">
    <source>
        <dbReference type="SMART" id="SM01344"/>
    </source>
</evidence>
<comment type="caution">
    <text evidence="4">The sequence shown here is derived from an EMBL/GenBank/DDBJ whole genome shotgun (WGS) entry which is preliminary data.</text>
</comment>
<dbReference type="AlphaFoldDB" id="A0A8J4FSJ1"/>
<evidence type="ECO:0000313" key="4">
    <source>
        <dbReference type="EMBL" id="GIL82570.1"/>
    </source>
</evidence>
<dbReference type="GO" id="GO:0006303">
    <property type="term" value="P:double-strand break repair via nonhomologous end joining"/>
    <property type="evidence" value="ECO:0007669"/>
    <property type="project" value="InterPro"/>
</dbReference>
<dbReference type="Proteomes" id="UP000747110">
    <property type="component" value="Unassembled WGS sequence"/>
</dbReference>
<accession>A0A8J4FSJ1</accession>